<evidence type="ECO:0000313" key="2">
    <source>
        <dbReference type="EMBL" id="KAF7174574.1"/>
    </source>
</evidence>
<gene>
    <name evidence="2" type="ORF">CNMCM6106_009203</name>
</gene>
<evidence type="ECO:0000256" key="1">
    <source>
        <dbReference type="SAM" id="MobiDB-lite"/>
    </source>
</evidence>
<name>A0A8H6QL85_9EURO</name>
<dbReference type="AlphaFoldDB" id="A0A8H6QL85"/>
<sequence>MQNIGIDHGPLEIPYDDASPCGPRRSNGSRSRSRSRSQSRVATPVKSTASDRLRLTRSLCTIALALSALPASTSTPLPAILLALDSSIRSACHQTNPTSAAPTTPVDTTDDEPVDFAEGLEAEDAGGVVGDGGVVEWAVEDEEGDVGVAGGETVRDAA</sequence>
<organism evidence="2 3">
    <name type="scientific">Aspergillus hiratsukae</name>
    <dbReference type="NCBI Taxonomy" id="1194566"/>
    <lineage>
        <taxon>Eukaryota</taxon>
        <taxon>Fungi</taxon>
        <taxon>Dikarya</taxon>
        <taxon>Ascomycota</taxon>
        <taxon>Pezizomycotina</taxon>
        <taxon>Eurotiomycetes</taxon>
        <taxon>Eurotiomycetidae</taxon>
        <taxon>Eurotiales</taxon>
        <taxon>Aspergillaceae</taxon>
        <taxon>Aspergillus</taxon>
        <taxon>Aspergillus subgen. Fumigati</taxon>
    </lineage>
</organism>
<proteinExistence type="predicted"/>
<dbReference type="Proteomes" id="UP000662466">
    <property type="component" value="Unassembled WGS sequence"/>
</dbReference>
<reference evidence="2" key="1">
    <citation type="submission" date="2020-06" db="EMBL/GenBank/DDBJ databases">
        <title>Draft genome sequences of strains closely related to Aspergillus parafelis and Aspergillus hiratsukae.</title>
        <authorList>
            <person name="Dos Santos R.A.C."/>
            <person name="Rivero-Menendez O."/>
            <person name="Steenwyk J.L."/>
            <person name="Mead M.E."/>
            <person name="Goldman G.H."/>
            <person name="Alastruey-Izquierdo A."/>
            <person name="Rokas A."/>
        </authorList>
    </citation>
    <scope>NUCLEOTIDE SEQUENCE</scope>
    <source>
        <strain evidence="2">CNM-CM6106</strain>
    </source>
</reference>
<accession>A0A8H6QL85</accession>
<evidence type="ECO:0000313" key="3">
    <source>
        <dbReference type="Proteomes" id="UP000662466"/>
    </source>
</evidence>
<feature type="region of interest" description="Disordered" evidence="1">
    <location>
        <begin position="1"/>
        <end position="50"/>
    </location>
</feature>
<dbReference type="EMBL" id="JACBAF010001428">
    <property type="protein sequence ID" value="KAF7174574.1"/>
    <property type="molecule type" value="Genomic_DNA"/>
</dbReference>
<protein>
    <submittedName>
        <fullName evidence="2">Uncharacterized protein</fullName>
    </submittedName>
</protein>
<comment type="caution">
    <text evidence="2">The sequence shown here is derived from an EMBL/GenBank/DDBJ whole genome shotgun (WGS) entry which is preliminary data.</text>
</comment>